<name>A0ABT3MQ30_9GAMM</name>
<evidence type="ECO:0000313" key="2">
    <source>
        <dbReference type="Proteomes" id="UP001209854"/>
    </source>
</evidence>
<sequence>MMERKKTAFVLIMVVVLLFGCRSKPSPTILTLDISAAYDINRMGSGLPTPLQTRLYELSSKTLFEQADFLDIYLKDGNTLQDSLIKKHQLPVLHPGEHRKQTFQLNSATRYIGVLGEFASYNSAMASAVEAITKGANNSLALVIEENRLRLVSTPSK</sequence>
<dbReference type="EMBL" id="JAPFCC010000001">
    <property type="protein sequence ID" value="MCW7551144.1"/>
    <property type="molecule type" value="Genomic_DNA"/>
</dbReference>
<dbReference type="NCBIfam" id="TIGR03352">
    <property type="entry name" value="VI_chp_3"/>
    <property type="match status" value="1"/>
</dbReference>
<dbReference type="Pfam" id="PF12790">
    <property type="entry name" value="T6SS-SciN"/>
    <property type="match status" value="1"/>
</dbReference>
<reference evidence="1 2" key="1">
    <citation type="submission" date="2022-10" db="EMBL/GenBank/DDBJ databases">
        <title>High-quality genome sequences of two octocoral-associated bacteria, Endozoicomonas euniceicola EF212 and Endozoicomonas gorgoniicola PS125.</title>
        <authorList>
            <person name="Chiou Y.-J."/>
            <person name="Chen Y.-H."/>
        </authorList>
    </citation>
    <scope>NUCLEOTIDE SEQUENCE [LARGE SCALE GENOMIC DNA]</scope>
    <source>
        <strain evidence="1 2">PS125</strain>
    </source>
</reference>
<organism evidence="1 2">
    <name type="scientific">Endozoicomonas gorgoniicola</name>
    <dbReference type="NCBI Taxonomy" id="1234144"/>
    <lineage>
        <taxon>Bacteria</taxon>
        <taxon>Pseudomonadati</taxon>
        <taxon>Pseudomonadota</taxon>
        <taxon>Gammaproteobacteria</taxon>
        <taxon>Oceanospirillales</taxon>
        <taxon>Endozoicomonadaceae</taxon>
        <taxon>Endozoicomonas</taxon>
    </lineage>
</organism>
<keyword evidence="2" id="KW-1185">Reference proteome</keyword>
<dbReference type="PROSITE" id="PS51257">
    <property type="entry name" value="PROKAR_LIPOPROTEIN"/>
    <property type="match status" value="1"/>
</dbReference>
<gene>
    <name evidence="1" type="primary">tssJ</name>
    <name evidence="1" type="ORF">NX722_00410</name>
</gene>
<dbReference type="Gene3D" id="2.60.40.4150">
    <property type="entry name" value="Type VI secretion system, lipoprotein SciN"/>
    <property type="match status" value="1"/>
</dbReference>
<accession>A0ABT3MQ30</accession>
<protein>
    <submittedName>
        <fullName evidence="1">Type VI secretion system lipoprotein TssJ</fullName>
    </submittedName>
</protein>
<evidence type="ECO:0000313" key="1">
    <source>
        <dbReference type="EMBL" id="MCW7551144.1"/>
    </source>
</evidence>
<comment type="caution">
    <text evidence="1">The sequence shown here is derived from an EMBL/GenBank/DDBJ whole genome shotgun (WGS) entry which is preliminary data.</text>
</comment>
<dbReference type="InterPro" id="IPR038706">
    <property type="entry name" value="Type_VI_SciN-like_sf"/>
</dbReference>
<dbReference type="RefSeq" id="WP_262566216.1">
    <property type="nucleotide sequence ID" value="NZ_JAPFCC010000001.1"/>
</dbReference>
<dbReference type="Proteomes" id="UP001209854">
    <property type="component" value="Unassembled WGS sequence"/>
</dbReference>
<dbReference type="PANTHER" id="PTHR37625:SF4">
    <property type="entry name" value="OUTER MEMBRANE LIPOPROTEIN"/>
    <property type="match status" value="1"/>
</dbReference>
<dbReference type="InterPro" id="IPR017734">
    <property type="entry name" value="T6SS_SciN"/>
</dbReference>
<proteinExistence type="predicted"/>
<dbReference type="PANTHER" id="PTHR37625">
    <property type="entry name" value="OUTER MEMBRANE LIPOPROTEIN-RELATED"/>
    <property type="match status" value="1"/>
</dbReference>
<keyword evidence="1" id="KW-0449">Lipoprotein</keyword>